<feature type="region of interest" description="Disordered" evidence="1">
    <location>
        <begin position="57"/>
        <end position="89"/>
    </location>
</feature>
<keyword evidence="2" id="KW-0472">Membrane</keyword>
<evidence type="ECO:0000256" key="1">
    <source>
        <dbReference type="SAM" id="MobiDB-lite"/>
    </source>
</evidence>
<proteinExistence type="predicted"/>
<name>A0A1W6ZMK2_9HYPH</name>
<dbReference type="Proteomes" id="UP000194137">
    <property type="component" value="Chromosome"/>
</dbReference>
<organism evidence="3 4">
    <name type="scientific">Pseudorhodoplanes sinuspersici</name>
    <dbReference type="NCBI Taxonomy" id="1235591"/>
    <lineage>
        <taxon>Bacteria</taxon>
        <taxon>Pseudomonadati</taxon>
        <taxon>Pseudomonadota</taxon>
        <taxon>Alphaproteobacteria</taxon>
        <taxon>Hyphomicrobiales</taxon>
        <taxon>Pseudorhodoplanes</taxon>
    </lineage>
</organism>
<dbReference type="RefSeq" id="WP_086087052.1">
    <property type="nucleotide sequence ID" value="NZ_CP021112.1"/>
</dbReference>
<accession>A0A1W6ZMK2</accession>
<evidence type="ECO:0000313" key="4">
    <source>
        <dbReference type="Proteomes" id="UP000194137"/>
    </source>
</evidence>
<reference evidence="3 4" key="1">
    <citation type="submission" date="2017-05" db="EMBL/GenBank/DDBJ databases">
        <title>Full genome sequence of Pseudorhodoplanes sinuspersici.</title>
        <authorList>
            <person name="Dastgheib S.M.M."/>
            <person name="Shavandi M."/>
            <person name="Tirandaz H."/>
        </authorList>
    </citation>
    <scope>NUCLEOTIDE SEQUENCE [LARGE SCALE GENOMIC DNA]</scope>
    <source>
        <strain evidence="3 4">RIPI110</strain>
    </source>
</reference>
<feature type="transmembrane region" description="Helical" evidence="2">
    <location>
        <begin position="30"/>
        <end position="49"/>
    </location>
</feature>
<keyword evidence="4" id="KW-1185">Reference proteome</keyword>
<evidence type="ECO:0000256" key="2">
    <source>
        <dbReference type="SAM" id="Phobius"/>
    </source>
</evidence>
<dbReference type="KEGG" id="psin:CAK95_05690"/>
<keyword evidence="2" id="KW-0812">Transmembrane</keyword>
<dbReference type="AlphaFoldDB" id="A0A1W6ZMK2"/>
<sequence>MTYDPDRDARAPDDVNPNRRPYERRAGGRSMGLVLGLIALLLVGGFLFYSMRDANDIASDNRPTASQSDTTGTASGGKTEPTNPAPAKE</sequence>
<protein>
    <submittedName>
        <fullName evidence="3">Uncharacterized protein</fullName>
    </submittedName>
</protein>
<feature type="region of interest" description="Disordered" evidence="1">
    <location>
        <begin position="1"/>
        <end position="28"/>
    </location>
</feature>
<evidence type="ECO:0000313" key="3">
    <source>
        <dbReference type="EMBL" id="ARP98628.1"/>
    </source>
</evidence>
<keyword evidence="2" id="KW-1133">Transmembrane helix</keyword>
<dbReference type="EMBL" id="CP021112">
    <property type="protein sequence ID" value="ARP98628.1"/>
    <property type="molecule type" value="Genomic_DNA"/>
</dbReference>
<feature type="compositionally biased region" description="Basic and acidic residues" evidence="1">
    <location>
        <begin position="1"/>
        <end position="26"/>
    </location>
</feature>
<feature type="compositionally biased region" description="Polar residues" evidence="1">
    <location>
        <begin position="61"/>
        <end position="73"/>
    </location>
</feature>
<gene>
    <name evidence="3" type="ORF">CAK95_05690</name>
</gene>